<keyword evidence="4" id="KW-1185">Reference proteome</keyword>
<accession>A0ABD0YJN9</accession>
<name>A0ABD0YJN9_9HEMI</name>
<feature type="compositionally biased region" description="Polar residues" evidence="1">
    <location>
        <begin position="1094"/>
        <end position="1116"/>
    </location>
</feature>
<feature type="chain" id="PRO_5044863305" evidence="2">
    <location>
        <begin position="26"/>
        <end position="1227"/>
    </location>
</feature>
<evidence type="ECO:0000256" key="1">
    <source>
        <dbReference type="SAM" id="MobiDB-lite"/>
    </source>
</evidence>
<gene>
    <name evidence="3" type="ORF">AAG570_011042</name>
</gene>
<proteinExistence type="predicted"/>
<feature type="compositionally biased region" description="Basic and acidic residues" evidence="1">
    <location>
        <begin position="1041"/>
        <end position="1051"/>
    </location>
</feature>
<feature type="region of interest" description="Disordered" evidence="1">
    <location>
        <begin position="824"/>
        <end position="847"/>
    </location>
</feature>
<feature type="region of interest" description="Disordered" evidence="1">
    <location>
        <begin position="1041"/>
        <end position="1067"/>
    </location>
</feature>
<dbReference type="EMBL" id="JBFDAA010000006">
    <property type="protein sequence ID" value="KAL1131425.1"/>
    <property type="molecule type" value="Genomic_DNA"/>
</dbReference>
<dbReference type="Proteomes" id="UP001558652">
    <property type="component" value="Unassembled WGS sequence"/>
</dbReference>
<sequence>MKVMIISQKFIFIRILFQYLTLDSGKLEECCGEGRKRYRGAGSFQQWQPPFKNFVSGRINTADINYSPPIELEGYGESSAISISSQETVPFKRSYVNNDETSSSHYSSEEEEEYIRRHLDKKIEQFEHFDRPVEDSGSQGDTLEGQVCKNQSEDNKKFADNGFNAIKQSIVGHKTDVGSADTRFQEHTESGEGGTFKFGECPSAMADRQLSTKMLKEEYSLDLHKPYNRHKEIADDCIFSTLQDQYDNKDYQFEKRPESSSESPGRCVYNKDEGEIGLRENHFCKGTDSSDVGTICVKNNDSIMAKSQCTVNILEQEIFEKKGGTSHENQPYDMVDKRSKNQAPEEQEATEVTGVRDVNDSCTIARSLLKISVEHDPVLNDRGENEGKIVTSADSGTISCQVWPSGTNDAHYVSSASSKMTVDQAKQTFTVSIDSTLPNNIKDGSKDIIGEEIGSMSGTMEEDNVFKTSPTALCTTIQTEVLGSSEEFVKENTLKFLPTDLCKETLKDGYKTREVTEEMAPKFECEGFETKKTLDKYTFENSEEITNSSMKSKAGGGTSFKPRRLFTNSYDDSMSKFPRGTKSEDELIKHMDIDEESETKENTITEQVYDKLLAETDCTFLGKRTSSALKDCVGMPGSGDSQSSDSSSKMALVKSDQKPHAMGKPLDDGNGNSPEPLDDMKIGTPPDFYNSLYESEKTSNLTSADVGKLKVIHCTGESNSIGEIRPDSDIIQYKFSDDEFEECSDSEFEVQLTKKPTSGNSNSISNGVSKISETTISNNLNFAPPIVDHKVITSTSITKSEHVSSPLSAISEFVDAMYSNELAAENSSNSTGRGKPTSNTSPVEPKYDSKKINFDLLDTCQNISSDRPKINRSTFEESWSFELVGREAGHESTPLNSGFDCKTDKEDSMSLYCPVEDKVKHTDVFIKPKVDYPRSEYGKVHPYELEARKSRMLVEPKRHCLPYKGNNPAGSFSDPVEKRTLLPNMAFERTQVNRKSSDYERRNLFSHGYGESGILTISKPDCKSHTKNFRSDNFPVRSDVRAQSSRERHVANESSENGSQSIRKPRQNVILAKPKFEYPIDDKRFVCPTAYQKQTGGRTFQQKRSNASSGLTNQTDMGHISGNELELRGFTKKSAARQPQLPSAIGRNVGGTSAHGEKQGAINDEFDQDLCISETQMEFLEGLISAKEQKSAVPQKQRLFGSDQDKTKLDTYKHSLRNIITELDKLK</sequence>
<evidence type="ECO:0000313" key="3">
    <source>
        <dbReference type="EMBL" id="KAL1131425.1"/>
    </source>
</evidence>
<organism evidence="3 4">
    <name type="scientific">Ranatra chinensis</name>
    <dbReference type="NCBI Taxonomy" id="642074"/>
    <lineage>
        <taxon>Eukaryota</taxon>
        <taxon>Metazoa</taxon>
        <taxon>Ecdysozoa</taxon>
        <taxon>Arthropoda</taxon>
        <taxon>Hexapoda</taxon>
        <taxon>Insecta</taxon>
        <taxon>Pterygota</taxon>
        <taxon>Neoptera</taxon>
        <taxon>Paraneoptera</taxon>
        <taxon>Hemiptera</taxon>
        <taxon>Heteroptera</taxon>
        <taxon>Panheteroptera</taxon>
        <taxon>Nepomorpha</taxon>
        <taxon>Nepidae</taxon>
        <taxon>Ranatrinae</taxon>
        <taxon>Ranatra</taxon>
    </lineage>
</organism>
<protein>
    <submittedName>
        <fullName evidence="3">Uncharacterized protein</fullName>
    </submittedName>
</protein>
<feature type="region of interest" description="Disordered" evidence="1">
    <location>
        <begin position="631"/>
        <end position="686"/>
    </location>
</feature>
<feature type="region of interest" description="Disordered" evidence="1">
    <location>
        <begin position="1094"/>
        <end position="1119"/>
    </location>
</feature>
<feature type="region of interest" description="Disordered" evidence="1">
    <location>
        <begin position="1133"/>
        <end position="1160"/>
    </location>
</feature>
<reference evidence="3 4" key="1">
    <citation type="submission" date="2024-07" db="EMBL/GenBank/DDBJ databases">
        <title>Chromosome-level genome assembly of the water stick insect Ranatra chinensis (Heteroptera: Nepidae).</title>
        <authorList>
            <person name="Liu X."/>
        </authorList>
    </citation>
    <scope>NUCLEOTIDE SEQUENCE [LARGE SCALE GENOMIC DNA]</scope>
    <source>
        <strain evidence="3">Cailab_2021Rc</strain>
        <tissue evidence="3">Muscle</tissue>
    </source>
</reference>
<feature type="compositionally biased region" description="Polar residues" evidence="1">
    <location>
        <begin position="1052"/>
        <end position="1062"/>
    </location>
</feature>
<keyword evidence="2" id="KW-0732">Signal</keyword>
<feature type="signal peptide" evidence="2">
    <location>
        <begin position="1"/>
        <end position="25"/>
    </location>
</feature>
<dbReference type="AlphaFoldDB" id="A0ABD0YJN9"/>
<feature type="compositionally biased region" description="Low complexity" evidence="1">
    <location>
        <begin position="638"/>
        <end position="648"/>
    </location>
</feature>
<evidence type="ECO:0000256" key="2">
    <source>
        <dbReference type="SAM" id="SignalP"/>
    </source>
</evidence>
<evidence type="ECO:0000313" key="4">
    <source>
        <dbReference type="Proteomes" id="UP001558652"/>
    </source>
</evidence>
<comment type="caution">
    <text evidence="3">The sequence shown here is derived from an EMBL/GenBank/DDBJ whole genome shotgun (WGS) entry which is preliminary data.</text>
</comment>